<sequence length="269" mass="31285">MGGSISCRQIIKKDISTLPTRLRPIFFLNGHSIIFVDFVKGRLITTNGRTSEPKFQSSWSDLEIWRVNDQIYITHLWQLWPTPTLNVHTENPTLTFITPKEKNKLSNTPKQICQMQYLKDSDGSSLIKLHSNKRFCYHTGNDLYFGELANDKIMQKKISYPLFPNIIRFCLTHDDLLMLLILVHKPDGKFSYSLIFIDCDEVKIITTVELPGNIPKFEKGYRHYFFAELTPTRQDYLHLQNIIKPSIEKFLPPPLATTVFVYIFGDLLL</sequence>
<protein>
    <submittedName>
        <fullName evidence="1">Uncharacterized protein</fullName>
    </submittedName>
</protein>
<dbReference type="EMBL" id="MK072271">
    <property type="protein sequence ID" value="AYV81362.1"/>
    <property type="molecule type" value="Genomic_DNA"/>
</dbReference>
<proteinExistence type="predicted"/>
<name>A0A3G5A2D2_9VIRU</name>
<organism evidence="1">
    <name type="scientific">Harvfovirus sp</name>
    <dbReference type="NCBI Taxonomy" id="2487768"/>
    <lineage>
        <taxon>Viruses</taxon>
        <taxon>Varidnaviria</taxon>
        <taxon>Bamfordvirae</taxon>
        <taxon>Nucleocytoviricota</taxon>
        <taxon>Megaviricetes</taxon>
        <taxon>Imitervirales</taxon>
        <taxon>Mimiviridae</taxon>
        <taxon>Klosneuvirinae</taxon>
    </lineage>
</organism>
<evidence type="ECO:0000313" key="1">
    <source>
        <dbReference type="EMBL" id="AYV81362.1"/>
    </source>
</evidence>
<gene>
    <name evidence="1" type="ORF">Harvfovirus29_11</name>
</gene>
<reference evidence="1" key="1">
    <citation type="submission" date="2018-10" db="EMBL/GenBank/DDBJ databases">
        <title>Hidden diversity of soil giant viruses.</title>
        <authorList>
            <person name="Schulz F."/>
            <person name="Alteio L."/>
            <person name="Goudeau D."/>
            <person name="Ryan E.M."/>
            <person name="Malmstrom R.R."/>
            <person name="Blanchard J."/>
            <person name="Woyke T."/>
        </authorList>
    </citation>
    <scope>NUCLEOTIDE SEQUENCE</scope>
    <source>
        <strain evidence="1">HAV1</strain>
    </source>
</reference>
<accession>A0A3G5A2D2</accession>